<comment type="caution">
    <text evidence="2">The sequence shown here is derived from an EMBL/GenBank/DDBJ whole genome shotgun (WGS) entry which is preliminary data.</text>
</comment>
<dbReference type="EMBL" id="AHFK01000081">
    <property type="protein sequence ID" value="EOQ04911.1"/>
    <property type="molecule type" value="Genomic_DNA"/>
</dbReference>
<proteinExistence type="predicted"/>
<dbReference type="EMBL" id="AHFK01000088">
    <property type="protein sequence ID" value="EOQ04515.1"/>
    <property type="molecule type" value="Genomic_DNA"/>
</dbReference>
<evidence type="ECO:0000313" key="2">
    <source>
        <dbReference type="EMBL" id="EOQ04515.1"/>
    </source>
</evidence>
<dbReference type="PANTHER" id="PTHR36432">
    <property type="match status" value="1"/>
</dbReference>
<evidence type="ECO:0000313" key="4">
    <source>
        <dbReference type="Proteomes" id="UP000014028"/>
    </source>
</evidence>
<evidence type="ECO:0000313" key="3">
    <source>
        <dbReference type="EMBL" id="EOQ04911.1"/>
    </source>
</evidence>
<dbReference type="InterPro" id="IPR037914">
    <property type="entry name" value="SpoVT-AbrB_sf"/>
</dbReference>
<sequence length="89" mass="10128">MKRTGAIVTLQHVGRISIPVEIRQQAGFSLKAPVEFHLENKQVRLKRHPKACLFTEEISEDNLVLANGQIVLSPEGAEYLLEQLEKYMQ</sequence>
<dbReference type="InterPro" id="IPR040678">
    <property type="entry name" value="AbrB_C"/>
</dbReference>
<dbReference type="SUPFAM" id="SSF89447">
    <property type="entry name" value="AbrB/MazE/MraZ-like"/>
    <property type="match status" value="1"/>
</dbReference>
<name>A0A9W5R1Y2_BACCE</name>
<dbReference type="AlphaFoldDB" id="A0A9W5R1Y2"/>
<dbReference type="Proteomes" id="UP000014028">
    <property type="component" value="Unassembled WGS sequence"/>
</dbReference>
<gene>
    <name evidence="2" type="ORF">IKC_06017</name>
    <name evidence="3" type="ORF">IKC_06288</name>
</gene>
<dbReference type="PANTHER" id="PTHR36432:SF4">
    <property type="entry name" value="TRANSITION STATE REGULATOR ABH-RELATED"/>
    <property type="match status" value="1"/>
</dbReference>
<dbReference type="Gene3D" id="2.10.260.10">
    <property type="match status" value="1"/>
</dbReference>
<dbReference type="Pfam" id="PF18277">
    <property type="entry name" value="AbrB_C"/>
    <property type="match status" value="1"/>
</dbReference>
<feature type="domain" description="AbrB C-terminal" evidence="1">
    <location>
        <begin position="51"/>
        <end position="86"/>
    </location>
</feature>
<accession>A0A9W5R1Y2</accession>
<dbReference type="InterPro" id="IPR052731">
    <property type="entry name" value="B_subtilis_Trans_State_Reg"/>
</dbReference>
<organism evidence="2 4">
    <name type="scientific">Bacillus cereus VD184</name>
    <dbReference type="NCBI Taxonomy" id="1053242"/>
    <lineage>
        <taxon>Bacteria</taxon>
        <taxon>Bacillati</taxon>
        <taxon>Bacillota</taxon>
        <taxon>Bacilli</taxon>
        <taxon>Bacillales</taxon>
        <taxon>Bacillaceae</taxon>
        <taxon>Bacillus</taxon>
        <taxon>Bacillus cereus group</taxon>
    </lineage>
</organism>
<protein>
    <recommendedName>
        <fullName evidence="1">AbrB C-terminal domain-containing protein</fullName>
    </recommendedName>
</protein>
<evidence type="ECO:0000259" key="1">
    <source>
        <dbReference type="Pfam" id="PF18277"/>
    </source>
</evidence>
<reference evidence="2 4" key="1">
    <citation type="submission" date="2012-12" db="EMBL/GenBank/DDBJ databases">
        <title>The Genome Sequence of Bacillus cereus VD184.</title>
        <authorList>
            <consortium name="The Broad Institute Genome Sequencing Platform"/>
            <consortium name="The Broad Institute Genome Sequencing Center for Infectious Disease"/>
            <person name="Feldgarden M."/>
            <person name="Van der Auwera G.A."/>
            <person name="Mahillon J."/>
            <person name="Duprez V."/>
            <person name="Timmery S."/>
            <person name="Mattelet C."/>
            <person name="Dierick K."/>
            <person name="Sun M."/>
            <person name="Yu Z."/>
            <person name="Zhu L."/>
            <person name="Hu X."/>
            <person name="Shank E.B."/>
            <person name="Swiecicka I."/>
            <person name="Hansen B.M."/>
            <person name="Andrup L."/>
            <person name="Walker B."/>
            <person name="Young S.K."/>
            <person name="Zeng Q."/>
            <person name="Gargeya S."/>
            <person name="Fitzgerald M."/>
            <person name="Haas B."/>
            <person name="Abouelleil A."/>
            <person name="Alvarado L."/>
            <person name="Arachchi H.M."/>
            <person name="Berlin A.M."/>
            <person name="Chapman S.B."/>
            <person name="Dewar J."/>
            <person name="Goldberg J."/>
            <person name="Griggs A."/>
            <person name="Gujja S."/>
            <person name="Hansen M."/>
            <person name="Howarth C."/>
            <person name="Imamovic A."/>
            <person name="Larimer J."/>
            <person name="McCowan C."/>
            <person name="Murphy C."/>
            <person name="Neiman D."/>
            <person name="Pearson M."/>
            <person name="Priest M."/>
            <person name="Roberts A."/>
            <person name="Saif S."/>
            <person name="Shea T."/>
            <person name="Sisk P."/>
            <person name="Sykes S."/>
            <person name="Wortman J."/>
            <person name="Nusbaum C."/>
            <person name="Birren B."/>
        </authorList>
    </citation>
    <scope>NUCLEOTIDE SEQUENCE [LARGE SCALE GENOMIC DNA]</scope>
    <source>
        <strain evidence="2 4">VD184</strain>
    </source>
</reference>
<dbReference type="RefSeq" id="WP_016123574.1">
    <property type="nucleotide sequence ID" value="NZ_KB976837.1"/>
</dbReference>